<evidence type="ECO:0000313" key="3">
    <source>
        <dbReference type="Proteomes" id="UP000078090"/>
    </source>
</evidence>
<evidence type="ECO:0000313" key="2">
    <source>
        <dbReference type="EMBL" id="OAI10567.1"/>
    </source>
</evidence>
<evidence type="ECO:0000256" key="1">
    <source>
        <dbReference type="SAM" id="MobiDB-lite"/>
    </source>
</evidence>
<name>A0A177MXV7_METMH</name>
<sequence length="60" mass="6452">MDLLKAGEDCTTQVTALIKEAKAMEVSYQRSGLANSKAKPTSDWQSYLSIPGSSEQDSQG</sequence>
<dbReference type="Proteomes" id="UP000078090">
    <property type="component" value="Unassembled WGS sequence"/>
</dbReference>
<comment type="caution">
    <text evidence="2">The sequence shown here is derived from an EMBL/GenBank/DDBJ whole genome shotgun (WGS) entry which is preliminary data.</text>
</comment>
<dbReference type="EMBL" id="LUUG01000007">
    <property type="protein sequence ID" value="OAI10567.1"/>
    <property type="molecule type" value="Genomic_DNA"/>
</dbReference>
<proteinExistence type="predicted"/>
<reference evidence="2 3" key="1">
    <citation type="submission" date="2016-03" db="EMBL/GenBank/DDBJ databases">
        <authorList>
            <person name="Ploux O."/>
        </authorList>
    </citation>
    <scope>NUCLEOTIDE SEQUENCE [LARGE SCALE GENOMIC DNA]</scope>
    <source>
        <strain evidence="2 3">R-45363</strain>
    </source>
</reference>
<organism evidence="2 3">
    <name type="scientific">Methylomonas methanica</name>
    <dbReference type="NCBI Taxonomy" id="421"/>
    <lineage>
        <taxon>Bacteria</taxon>
        <taxon>Pseudomonadati</taxon>
        <taxon>Pseudomonadota</taxon>
        <taxon>Gammaproteobacteria</taxon>
        <taxon>Methylococcales</taxon>
        <taxon>Methylococcaceae</taxon>
        <taxon>Methylomonas</taxon>
    </lineage>
</organism>
<gene>
    <name evidence="2" type="ORF">A1332_23760</name>
</gene>
<protein>
    <submittedName>
        <fullName evidence="2">Uncharacterized protein</fullName>
    </submittedName>
</protein>
<dbReference type="AlphaFoldDB" id="A0A177MXV7"/>
<feature type="region of interest" description="Disordered" evidence="1">
    <location>
        <begin position="29"/>
        <end position="60"/>
    </location>
</feature>
<accession>A0A177MXV7</accession>